<evidence type="ECO:0000313" key="1">
    <source>
        <dbReference type="EMBL" id="KAK3285085.1"/>
    </source>
</evidence>
<dbReference type="AlphaFoldDB" id="A0AAE0GVA6"/>
<keyword evidence="2" id="KW-1185">Reference proteome</keyword>
<name>A0AAE0GVA6_9CHLO</name>
<proteinExistence type="predicted"/>
<dbReference type="EMBL" id="LGRX02001971">
    <property type="protein sequence ID" value="KAK3285085.1"/>
    <property type="molecule type" value="Genomic_DNA"/>
</dbReference>
<dbReference type="Proteomes" id="UP001190700">
    <property type="component" value="Unassembled WGS sequence"/>
</dbReference>
<accession>A0AAE0GVA6</accession>
<gene>
    <name evidence="1" type="ORF">CYMTET_7293</name>
</gene>
<organism evidence="1 2">
    <name type="scientific">Cymbomonas tetramitiformis</name>
    <dbReference type="NCBI Taxonomy" id="36881"/>
    <lineage>
        <taxon>Eukaryota</taxon>
        <taxon>Viridiplantae</taxon>
        <taxon>Chlorophyta</taxon>
        <taxon>Pyramimonadophyceae</taxon>
        <taxon>Pyramimonadales</taxon>
        <taxon>Pyramimonadaceae</taxon>
        <taxon>Cymbomonas</taxon>
    </lineage>
</organism>
<reference evidence="1 2" key="1">
    <citation type="journal article" date="2015" name="Genome Biol. Evol.">
        <title>Comparative Genomics of a Bacterivorous Green Alga Reveals Evolutionary Causalities and Consequences of Phago-Mixotrophic Mode of Nutrition.</title>
        <authorList>
            <person name="Burns J.A."/>
            <person name="Paasch A."/>
            <person name="Narechania A."/>
            <person name="Kim E."/>
        </authorList>
    </citation>
    <scope>NUCLEOTIDE SEQUENCE [LARGE SCALE GENOMIC DNA]</scope>
    <source>
        <strain evidence="1 2">PLY_AMNH</strain>
    </source>
</reference>
<comment type="caution">
    <text evidence="1">The sequence shown here is derived from an EMBL/GenBank/DDBJ whole genome shotgun (WGS) entry which is preliminary data.</text>
</comment>
<sequence>MNGLSMEDHNHDLEMCCSPVVNPVEESARPMANSVEDLGPSKKWILRRTQITEQIDGECAPEFPKGLVYAAVDDSKLMQMALGQFIRGPLAGVHYLPAYEGAASSIVRGSTKESISGFVEEARTDLEQTKKELITNVRHHKPKGTQDYAGGATIPDLTDTHAEDMAQLLEASKQEKADMTALEAVGEYLAMYEDTRGLPQHRGFPLETPYGAPAGNGKVQYELVSNCTDLKPEEQNELGMPLTGPQITVGPFTEEHQAEVVEYLGHLQAAVRSLHGLGHEEPVLHQQEGVRPRWYADKVAELHIIFACSEYALTTLTTSLVHIPIRCVPLGADTFKLQEQCIPRVRVFNPTQSRGGNEERPLHIISEALRGQTTRELERRLQEMGCIESAIKGERARSTLRERETNSIMDKVAQMN</sequence>
<protein>
    <submittedName>
        <fullName evidence="1">Uncharacterized protein</fullName>
    </submittedName>
</protein>
<evidence type="ECO:0000313" key="2">
    <source>
        <dbReference type="Proteomes" id="UP001190700"/>
    </source>
</evidence>